<evidence type="ECO:0000313" key="1">
    <source>
        <dbReference type="EMBL" id="KKK77317.1"/>
    </source>
</evidence>
<dbReference type="AlphaFoldDB" id="A0A0F8Y786"/>
<accession>A0A0F8Y786</accession>
<name>A0A0F8Y786_9ZZZZ</name>
<proteinExistence type="predicted"/>
<gene>
    <name evidence="1" type="ORF">LCGC14_2854860</name>
</gene>
<reference evidence="1" key="1">
    <citation type="journal article" date="2015" name="Nature">
        <title>Complex archaea that bridge the gap between prokaryotes and eukaryotes.</title>
        <authorList>
            <person name="Spang A."/>
            <person name="Saw J.H."/>
            <person name="Jorgensen S.L."/>
            <person name="Zaremba-Niedzwiedzka K."/>
            <person name="Martijn J."/>
            <person name="Lind A.E."/>
            <person name="van Eijk R."/>
            <person name="Schleper C."/>
            <person name="Guy L."/>
            <person name="Ettema T.J."/>
        </authorList>
    </citation>
    <scope>NUCLEOTIDE SEQUENCE</scope>
</reference>
<protein>
    <submittedName>
        <fullName evidence="1">Uncharacterized protein</fullName>
    </submittedName>
</protein>
<sequence length="106" mass="10505">GKWYKATISPMGGAGTSVITFAATAAVTIIECIAVIVSAGENNGTSNLTMKTTSAVTIGTVVGSTTGTYRSTSITTLTAGASLEIATSASMDITAGGTFLVNYIAT</sequence>
<feature type="non-terminal residue" evidence="1">
    <location>
        <position position="1"/>
    </location>
</feature>
<comment type="caution">
    <text evidence="1">The sequence shown here is derived from an EMBL/GenBank/DDBJ whole genome shotgun (WGS) entry which is preliminary data.</text>
</comment>
<dbReference type="EMBL" id="LAZR01055012">
    <property type="protein sequence ID" value="KKK77317.1"/>
    <property type="molecule type" value="Genomic_DNA"/>
</dbReference>
<organism evidence="1">
    <name type="scientific">marine sediment metagenome</name>
    <dbReference type="NCBI Taxonomy" id="412755"/>
    <lineage>
        <taxon>unclassified sequences</taxon>
        <taxon>metagenomes</taxon>
        <taxon>ecological metagenomes</taxon>
    </lineage>
</organism>